<dbReference type="EMBL" id="MU839033">
    <property type="protein sequence ID" value="KAK1762787.1"/>
    <property type="molecule type" value="Genomic_DNA"/>
</dbReference>
<feature type="transmembrane region" description="Helical" evidence="6">
    <location>
        <begin position="12"/>
        <end position="40"/>
    </location>
</feature>
<keyword evidence="3 6" id="KW-1133">Transmembrane helix</keyword>
<evidence type="ECO:0000313" key="9">
    <source>
        <dbReference type="Proteomes" id="UP001244011"/>
    </source>
</evidence>
<dbReference type="PANTHER" id="PTHR33048:SF47">
    <property type="entry name" value="INTEGRAL MEMBRANE PROTEIN-RELATED"/>
    <property type="match status" value="1"/>
</dbReference>
<feature type="transmembrane region" description="Helical" evidence="6">
    <location>
        <begin position="99"/>
        <end position="120"/>
    </location>
</feature>
<dbReference type="GeneID" id="85313905"/>
<reference evidence="8" key="1">
    <citation type="submission" date="2023-06" db="EMBL/GenBank/DDBJ databases">
        <title>Genome-scale phylogeny and comparative genomics of the fungal order Sordariales.</title>
        <authorList>
            <consortium name="Lawrence Berkeley National Laboratory"/>
            <person name="Hensen N."/>
            <person name="Bonometti L."/>
            <person name="Westerberg I."/>
            <person name="Brannstrom I.O."/>
            <person name="Guillou S."/>
            <person name="Cros-Aarteil S."/>
            <person name="Calhoun S."/>
            <person name="Haridas S."/>
            <person name="Kuo A."/>
            <person name="Mondo S."/>
            <person name="Pangilinan J."/>
            <person name="Riley R."/>
            <person name="Labutti K."/>
            <person name="Andreopoulos B."/>
            <person name="Lipzen A."/>
            <person name="Chen C."/>
            <person name="Yanf M."/>
            <person name="Daum C."/>
            <person name="Ng V."/>
            <person name="Clum A."/>
            <person name="Steindorff A."/>
            <person name="Ohm R."/>
            <person name="Martin F."/>
            <person name="Silar P."/>
            <person name="Natvig D."/>
            <person name="Lalanne C."/>
            <person name="Gautier V."/>
            <person name="Ament-Velasquez S.L."/>
            <person name="Kruys A."/>
            <person name="Hutchinson M.I."/>
            <person name="Powell A.J."/>
            <person name="Barry K."/>
            <person name="Miller A.N."/>
            <person name="Grigoriev I.V."/>
            <person name="Debuchy R."/>
            <person name="Gladieux P."/>
            <person name="Thoren M.H."/>
            <person name="Johannesson H."/>
        </authorList>
    </citation>
    <scope>NUCLEOTIDE SEQUENCE</scope>
    <source>
        <strain evidence="8">8032-3</strain>
    </source>
</reference>
<evidence type="ECO:0000256" key="4">
    <source>
        <dbReference type="ARBA" id="ARBA00023136"/>
    </source>
</evidence>
<dbReference type="RefSeq" id="XP_060279000.1">
    <property type="nucleotide sequence ID" value="XM_060430718.1"/>
</dbReference>
<dbReference type="GO" id="GO:0016020">
    <property type="term" value="C:membrane"/>
    <property type="evidence" value="ECO:0007669"/>
    <property type="project" value="UniProtKB-SubCell"/>
</dbReference>
<accession>A0AAJ0BTJ1</accession>
<name>A0AAJ0BTJ1_9PEZI</name>
<dbReference type="InterPro" id="IPR049326">
    <property type="entry name" value="Rhodopsin_dom_fungi"/>
</dbReference>
<proteinExistence type="inferred from homology"/>
<evidence type="ECO:0000256" key="6">
    <source>
        <dbReference type="SAM" id="Phobius"/>
    </source>
</evidence>
<dbReference type="Proteomes" id="UP001244011">
    <property type="component" value="Unassembled WGS sequence"/>
</dbReference>
<organism evidence="8 9">
    <name type="scientific">Phialemonium atrogriseum</name>
    <dbReference type="NCBI Taxonomy" id="1093897"/>
    <lineage>
        <taxon>Eukaryota</taxon>
        <taxon>Fungi</taxon>
        <taxon>Dikarya</taxon>
        <taxon>Ascomycota</taxon>
        <taxon>Pezizomycotina</taxon>
        <taxon>Sordariomycetes</taxon>
        <taxon>Sordariomycetidae</taxon>
        <taxon>Cephalothecales</taxon>
        <taxon>Cephalothecaceae</taxon>
        <taxon>Phialemonium</taxon>
    </lineage>
</organism>
<dbReference type="AlphaFoldDB" id="A0AAJ0BTJ1"/>
<evidence type="ECO:0000256" key="3">
    <source>
        <dbReference type="ARBA" id="ARBA00022989"/>
    </source>
</evidence>
<evidence type="ECO:0000256" key="2">
    <source>
        <dbReference type="ARBA" id="ARBA00022692"/>
    </source>
</evidence>
<keyword evidence="9" id="KW-1185">Reference proteome</keyword>
<keyword evidence="4 6" id="KW-0472">Membrane</keyword>
<evidence type="ECO:0000256" key="5">
    <source>
        <dbReference type="ARBA" id="ARBA00038359"/>
    </source>
</evidence>
<dbReference type="PANTHER" id="PTHR33048">
    <property type="entry name" value="PTH11-LIKE INTEGRAL MEMBRANE PROTEIN (AFU_ORTHOLOGUE AFUA_5G11245)"/>
    <property type="match status" value="1"/>
</dbReference>
<feature type="transmembrane region" description="Helical" evidence="6">
    <location>
        <begin position="132"/>
        <end position="152"/>
    </location>
</feature>
<dbReference type="Pfam" id="PF20684">
    <property type="entry name" value="Fung_rhodopsin"/>
    <property type="match status" value="1"/>
</dbReference>
<evidence type="ECO:0000256" key="1">
    <source>
        <dbReference type="ARBA" id="ARBA00004141"/>
    </source>
</evidence>
<dbReference type="InterPro" id="IPR052337">
    <property type="entry name" value="SAT4-like"/>
</dbReference>
<comment type="caution">
    <text evidence="8">The sequence shown here is derived from an EMBL/GenBank/DDBJ whole genome shotgun (WGS) entry which is preliminary data.</text>
</comment>
<evidence type="ECO:0000313" key="8">
    <source>
        <dbReference type="EMBL" id="KAK1762787.1"/>
    </source>
</evidence>
<feature type="domain" description="Rhodopsin" evidence="7">
    <location>
        <begin position="2"/>
        <end position="195"/>
    </location>
</feature>
<gene>
    <name evidence="8" type="ORF">QBC33DRAFT_573883</name>
</gene>
<comment type="subcellular location">
    <subcellularLocation>
        <location evidence="1">Membrane</location>
        <topology evidence="1">Multi-pass membrane protein</topology>
    </subcellularLocation>
</comment>
<comment type="similarity">
    <text evidence="5">Belongs to the SAT4 family.</text>
</comment>
<keyword evidence="2 6" id="KW-0812">Transmembrane</keyword>
<sequence>MKDLSPYQRQQVLIAYFLYSVFYKWGAGISKMATCFLLLAISAPHMVAFNRFCLGMIAYILGYSISCSIATVFQCGSDPRANWDPSLDRKDCFYKPPFWFAHGGLNIVAIIATGTLPWWLFMKVTVRRRHWIATLMTILVIGELVPSVYRLYGLYLSSQHLDDISYITTTGIFVSQLEVEFGVTAACVPTMLKILEEGWDFFSLKVLGRRRDSGPEIVAGDSRENMINRDESGEIRVEKTYAVSSSSGTGAEEFGG</sequence>
<protein>
    <recommendedName>
        <fullName evidence="7">Rhodopsin domain-containing protein</fullName>
    </recommendedName>
</protein>
<feature type="transmembrane region" description="Helical" evidence="6">
    <location>
        <begin position="52"/>
        <end position="73"/>
    </location>
</feature>
<evidence type="ECO:0000259" key="7">
    <source>
        <dbReference type="Pfam" id="PF20684"/>
    </source>
</evidence>